<dbReference type="AlphaFoldDB" id="A0A918XGM5"/>
<gene>
    <name evidence="1" type="ORF">GCM10007053_13870</name>
</gene>
<evidence type="ECO:0000313" key="2">
    <source>
        <dbReference type="Proteomes" id="UP000644693"/>
    </source>
</evidence>
<reference evidence="1" key="2">
    <citation type="submission" date="2020-09" db="EMBL/GenBank/DDBJ databases">
        <authorList>
            <person name="Sun Q."/>
            <person name="Kim S."/>
        </authorList>
    </citation>
    <scope>NUCLEOTIDE SEQUENCE</scope>
    <source>
        <strain evidence="1">KCTC 23430</strain>
    </source>
</reference>
<dbReference type="RefSeq" id="WP_189476599.1">
    <property type="nucleotide sequence ID" value="NZ_BMYM01000001.1"/>
</dbReference>
<comment type="caution">
    <text evidence="1">The sequence shown here is derived from an EMBL/GenBank/DDBJ whole genome shotgun (WGS) entry which is preliminary data.</text>
</comment>
<accession>A0A918XGM5</accession>
<protein>
    <submittedName>
        <fullName evidence="1">Uncharacterized protein</fullName>
    </submittedName>
</protein>
<organism evidence="1 2">
    <name type="scientific">Parahalioglobus pacificus</name>
    <dbReference type="NCBI Taxonomy" id="930806"/>
    <lineage>
        <taxon>Bacteria</taxon>
        <taxon>Pseudomonadati</taxon>
        <taxon>Pseudomonadota</taxon>
        <taxon>Gammaproteobacteria</taxon>
        <taxon>Cellvibrionales</taxon>
        <taxon>Halieaceae</taxon>
        <taxon>Parahalioglobus</taxon>
    </lineage>
</organism>
<keyword evidence="2" id="KW-1185">Reference proteome</keyword>
<proteinExistence type="predicted"/>
<name>A0A918XGM5_9GAMM</name>
<dbReference type="EMBL" id="BMYM01000001">
    <property type="protein sequence ID" value="GHD31133.1"/>
    <property type="molecule type" value="Genomic_DNA"/>
</dbReference>
<dbReference type="Proteomes" id="UP000644693">
    <property type="component" value="Unassembled WGS sequence"/>
</dbReference>
<sequence length="210" mass="22687">MSVTAELKVKLFAGETLVAESEDQLLWSQALAAIQAAETMTTPVDASTLGTQQLPVVQQESDFQEAPATAVVAEDDVSDFANDLGVERQQLEGALDPTKESPYIHLDIKCWEAFKSNNPSKGRNAIANSVIAATILCLWWKKVGLDGRPSVRTITKLLSNIGTEDKNPGRGITNCSWLQQRTDGVHINPAEVSKAEALVTAFVLKTALPK</sequence>
<evidence type="ECO:0000313" key="1">
    <source>
        <dbReference type="EMBL" id="GHD31133.1"/>
    </source>
</evidence>
<reference evidence="1" key="1">
    <citation type="journal article" date="2014" name="Int. J. Syst. Evol. Microbiol.">
        <title>Complete genome sequence of Corynebacterium casei LMG S-19264T (=DSM 44701T), isolated from a smear-ripened cheese.</title>
        <authorList>
            <consortium name="US DOE Joint Genome Institute (JGI-PGF)"/>
            <person name="Walter F."/>
            <person name="Albersmeier A."/>
            <person name="Kalinowski J."/>
            <person name="Ruckert C."/>
        </authorList>
    </citation>
    <scope>NUCLEOTIDE SEQUENCE</scope>
    <source>
        <strain evidence="1">KCTC 23430</strain>
    </source>
</reference>